<dbReference type="AlphaFoldDB" id="X1M668"/>
<protein>
    <submittedName>
        <fullName evidence="1">Uncharacterized protein</fullName>
    </submittedName>
</protein>
<sequence length="122" mass="13967">ERSDVLYSTVRVMGKNNRSKGIPVYTEMTDNEFLSGRSLCASGTITIYEEMLGRFVKKNGFGDFIGINKIISSTDDFYAEIFRNDKKINKEIITCINEVLVEHYYEGDAVIRLGRFAHNTYC</sequence>
<accession>X1M668</accession>
<comment type="caution">
    <text evidence="1">The sequence shown here is derived from an EMBL/GenBank/DDBJ whole genome shotgun (WGS) entry which is preliminary data.</text>
</comment>
<evidence type="ECO:0000313" key="1">
    <source>
        <dbReference type="EMBL" id="GAI01864.1"/>
    </source>
</evidence>
<proteinExistence type="predicted"/>
<reference evidence="1" key="1">
    <citation type="journal article" date="2014" name="Front. Microbiol.">
        <title>High frequency of phylogenetically diverse reductive dehalogenase-homologous genes in deep subseafloor sedimentary metagenomes.</title>
        <authorList>
            <person name="Kawai M."/>
            <person name="Futagami T."/>
            <person name="Toyoda A."/>
            <person name="Takaki Y."/>
            <person name="Nishi S."/>
            <person name="Hori S."/>
            <person name="Arai W."/>
            <person name="Tsubouchi T."/>
            <person name="Morono Y."/>
            <person name="Uchiyama I."/>
            <person name="Ito T."/>
            <person name="Fujiyama A."/>
            <person name="Inagaki F."/>
            <person name="Takami H."/>
        </authorList>
    </citation>
    <scope>NUCLEOTIDE SEQUENCE</scope>
    <source>
        <strain evidence="1">Expedition CK06-06</strain>
    </source>
</reference>
<feature type="non-terminal residue" evidence="1">
    <location>
        <position position="1"/>
    </location>
</feature>
<name>X1M668_9ZZZZ</name>
<organism evidence="1">
    <name type="scientific">marine sediment metagenome</name>
    <dbReference type="NCBI Taxonomy" id="412755"/>
    <lineage>
        <taxon>unclassified sequences</taxon>
        <taxon>metagenomes</taxon>
        <taxon>ecological metagenomes</taxon>
    </lineage>
</organism>
<dbReference type="EMBL" id="BARU01046453">
    <property type="protein sequence ID" value="GAI01864.1"/>
    <property type="molecule type" value="Genomic_DNA"/>
</dbReference>
<gene>
    <name evidence="1" type="ORF">S03H2_70066</name>
</gene>